<dbReference type="NCBIfam" id="TIGR00275">
    <property type="entry name" value="aminoacetone oxidase family FAD-binding enzyme"/>
    <property type="match status" value="1"/>
</dbReference>
<dbReference type="PANTHER" id="PTHR42887:SF2">
    <property type="entry name" value="OS12G0638800 PROTEIN"/>
    <property type="match status" value="1"/>
</dbReference>
<feature type="domain" description="RsdA/BaiN/AoA(So)-like Rossmann fold-like" evidence="4">
    <location>
        <begin position="5"/>
        <end position="392"/>
    </location>
</feature>
<feature type="domain" description="RsdA/BaiN/AoA(So)-like insert" evidence="5">
    <location>
        <begin position="187"/>
        <end position="339"/>
    </location>
</feature>
<dbReference type="PANTHER" id="PTHR42887">
    <property type="entry name" value="OS12G0638800 PROTEIN"/>
    <property type="match status" value="1"/>
</dbReference>
<dbReference type="Gene3D" id="2.40.30.10">
    <property type="entry name" value="Translation factors"/>
    <property type="match status" value="1"/>
</dbReference>
<dbReference type="Pfam" id="PF22780">
    <property type="entry name" value="HI0933_like_1st"/>
    <property type="match status" value="1"/>
</dbReference>
<keyword evidence="2" id="KW-0285">Flavoprotein</keyword>
<dbReference type="RefSeq" id="WP_125014832.1">
    <property type="nucleotide sequence ID" value="NZ_QWEZ01000001.1"/>
</dbReference>
<evidence type="ECO:0000256" key="2">
    <source>
        <dbReference type="ARBA" id="ARBA00022630"/>
    </source>
</evidence>
<dbReference type="EMBL" id="QWEZ01000001">
    <property type="protein sequence ID" value="RRJ84403.1"/>
    <property type="molecule type" value="Genomic_DNA"/>
</dbReference>
<dbReference type="Gene3D" id="1.10.8.260">
    <property type="entry name" value="HI0933 insert domain-like"/>
    <property type="match status" value="1"/>
</dbReference>
<dbReference type="Gene3D" id="3.50.50.60">
    <property type="entry name" value="FAD/NAD(P)-binding domain"/>
    <property type="match status" value="1"/>
</dbReference>
<dbReference type="InterPro" id="IPR023166">
    <property type="entry name" value="BaiN-like_dom_sf"/>
</dbReference>
<protein>
    <submittedName>
        <fullName evidence="6">NAD(P)/FAD-dependent oxidoreductase</fullName>
    </submittedName>
</protein>
<name>A0A3P3VUG7_9GAMM</name>
<dbReference type="InterPro" id="IPR036188">
    <property type="entry name" value="FAD/NAD-bd_sf"/>
</dbReference>
<dbReference type="AlphaFoldDB" id="A0A3P3VUG7"/>
<dbReference type="SUPFAM" id="SSF51905">
    <property type="entry name" value="FAD/NAD(P)-binding domain"/>
    <property type="match status" value="1"/>
</dbReference>
<dbReference type="PRINTS" id="PR00411">
    <property type="entry name" value="PNDRDTASEI"/>
</dbReference>
<reference evidence="6 7" key="2">
    <citation type="submission" date="2018-12" db="EMBL/GenBank/DDBJ databases">
        <title>Simiduia agarivorans gen. nov., sp. nov., a marine, agarolytic bacterium isolated from shallow coastal water from Keelung, Taiwan.</title>
        <authorList>
            <person name="Shieh W.Y."/>
        </authorList>
    </citation>
    <scope>NUCLEOTIDE SEQUENCE [LARGE SCALE GENOMIC DNA]</scope>
    <source>
        <strain evidence="6 7">GTF-13</strain>
    </source>
</reference>
<dbReference type="InterPro" id="IPR004792">
    <property type="entry name" value="BaiN-like"/>
</dbReference>
<evidence type="ECO:0000259" key="4">
    <source>
        <dbReference type="Pfam" id="PF03486"/>
    </source>
</evidence>
<comment type="cofactor">
    <cofactor evidence="1">
        <name>FAD</name>
        <dbReference type="ChEBI" id="CHEBI:57692"/>
    </cofactor>
</comment>
<evidence type="ECO:0000259" key="5">
    <source>
        <dbReference type="Pfam" id="PF22780"/>
    </source>
</evidence>
<evidence type="ECO:0000256" key="1">
    <source>
        <dbReference type="ARBA" id="ARBA00001974"/>
    </source>
</evidence>
<dbReference type="InterPro" id="IPR055178">
    <property type="entry name" value="RsdA/BaiN/AoA(So)-like_dom"/>
</dbReference>
<comment type="caution">
    <text evidence="6">The sequence shown here is derived from an EMBL/GenBank/DDBJ whole genome shotgun (WGS) entry which is preliminary data.</text>
</comment>
<dbReference type="SUPFAM" id="SSF160996">
    <property type="entry name" value="HI0933 insert domain-like"/>
    <property type="match status" value="1"/>
</dbReference>
<accession>A0A3P3VUG7</accession>
<sequence>MKPYDVIIIGAGASGLMCARVAGARGRRVLVLDKSNKAGKKILLSGGGRCNFTNLDVSANNYLGDNPHFCKSALSRFTQWDFISMVASHGIPWHERDHGQLFCDDSAKAILAMLLEECRSAGVEIRTGCSIEQISHQQPFQLTTSQGSFSASSLVVATGGLSFPTMGASGFGYEIARQFGHQVTDTRAGLVPFTFSDQLKGLCERLSGTAIPATLTCGQARFTEALLFTHRGMSGPAVLQISNYWQPGQRVTLDLLPSEEAPALLRGLKQEHPKSLLRTLLARHLPKALVAELEGLWWSELGETPMAQIPDRRLQQIGEQLNGWSLKPSGTEGYRTAEVTLGGVNSNELSSKTMESQRQPGLYFIGEVVDVTGWLGGYNFQWAWASGHAAGEVV</sequence>
<organism evidence="6 7">
    <name type="scientific">Aestuariirhabdus litorea</name>
    <dbReference type="NCBI Taxonomy" id="2528527"/>
    <lineage>
        <taxon>Bacteria</taxon>
        <taxon>Pseudomonadati</taxon>
        <taxon>Pseudomonadota</taxon>
        <taxon>Gammaproteobacteria</taxon>
        <taxon>Oceanospirillales</taxon>
        <taxon>Aestuariirhabdaceae</taxon>
        <taxon>Aestuariirhabdus</taxon>
    </lineage>
</organism>
<evidence type="ECO:0000256" key="3">
    <source>
        <dbReference type="ARBA" id="ARBA00022827"/>
    </source>
</evidence>
<evidence type="ECO:0000313" key="7">
    <source>
        <dbReference type="Proteomes" id="UP000280792"/>
    </source>
</evidence>
<keyword evidence="3" id="KW-0274">FAD</keyword>
<dbReference type="Pfam" id="PF03486">
    <property type="entry name" value="HI0933_like"/>
    <property type="match status" value="1"/>
</dbReference>
<reference evidence="6 7" key="1">
    <citation type="submission" date="2018-08" db="EMBL/GenBank/DDBJ databases">
        <authorList>
            <person name="Khan S.A."/>
        </authorList>
    </citation>
    <scope>NUCLEOTIDE SEQUENCE [LARGE SCALE GENOMIC DNA]</scope>
    <source>
        <strain evidence="6 7">GTF-13</strain>
    </source>
</reference>
<dbReference type="Proteomes" id="UP000280792">
    <property type="component" value="Unassembled WGS sequence"/>
</dbReference>
<keyword evidence="7" id="KW-1185">Reference proteome</keyword>
<dbReference type="InterPro" id="IPR057661">
    <property type="entry name" value="RsdA/BaiN/AoA(So)_Rossmann"/>
</dbReference>
<proteinExistence type="predicted"/>
<evidence type="ECO:0000313" key="6">
    <source>
        <dbReference type="EMBL" id="RRJ84403.1"/>
    </source>
</evidence>
<gene>
    <name evidence="6" type="ORF">D0544_04655</name>
</gene>